<organism evidence="1 2">
    <name type="scientific">Pedobacter cryophilus</name>
    <dbReference type="NCBI Taxonomy" id="2571271"/>
    <lineage>
        <taxon>Bacteria</taxon>
        <taxon>Pseudomonadati</taxon>
        <taxon>Bacteroidota</taxon>
        <taxon>Sphingobacteriia</taxon>
        <taxon>Sphingobacteriales</taxon>
        <taxon>Sphingobacteriaceae</taxon>
        <taxon>Pedobacter</taxon>
    </lineage>
</organism>
<evidence type="ECO:0000313" key="1">
    <source>
        <dbReference type="EMBL" id="TKB97893.1"/>
    </source>
</evidence>
<evidence type="ECO:0000313" key="2">
    <source>
        <dbReference type="Proteomes" id="UP000308181"/>
    </source>
</evidence>
<dbReference type="PANTHER" id="PTHR12526:SF630">
    <property type="entry name" value="GLYCOSYLTRANSFERASE"/>
    <property type="match status" value="1"/>
</dbReference>
<dbReference type="Gene3D" id="3.40.50.2000">
    <property type="entry name" value="Glycogen Phosphorylase B"/>
    <property type="match status" value="1"/>
</dbReference>
<dbReference type="EMBL" id="SWBP01000003">
    <property type="protein sequence ID" value="TKB97893.1"/>
    <property type="molecule type" value="Genomic_DNA"/>
</dbReference>
<dbReference type="RefSeq" id="WP_136826501.1">
    <property type="nucleotide sequence ID" value="NZ_SWBP01000003.1"/>
</dbReference>
<dbReference type="SUPFAM" id="SSF53756">
    <property type="entry name" value="UDP-Glycosyltransferase/glycogen phosphorylase"/>
    <property type="match status" value="1"/>
</dbReference>
<gene>
    <name evidence="1" type="ORF">FA046_11125</name>
</gene>
<name>A0A4U1C1W2_9SPHI</name>
<accession>A0A4U1C1W2</accession>
<dbReference type="OrthoDB" id="9816564at2"/>
<dbReference type="PANTHER" id="PTHR12526">
    <property type="entry name" value="GLYCOSYLTRANSFERASE"/>
    <property type="match status" value="1"/>
</dbReference>
<proteinExistence type="predicted"/>
<dbReference type="GO" id="GO:0016740">
    <property type="term" value="F:transferase activity"/>
    <property type="evidence" value="ECO:0007669"/>
    <property type="project" value="UniProtKB-KW"/>
</dbReference>
<keyword evidence="2" id="KW-1185">Reference proteome</keyword>
<sequence>MLKNSVVFILSNAKYDGLFESTSFTAAKHLAKYNQVFYIEYPATYKDYLKHKKDPDFIKRKNFFSKKSNGLLATDQSNLQILITPLLLSINFLPEGFLYRLLLKYNEALIANRIKKVLKKYKIKDFVFVNSFNIYYPNIGKLIPSALNVYHCVDPLIVGFDRRHGIVSEQIILKNSDLVICTSKQLFVEKQKQHPHTYFVPNAADISHSQKVRQAETQVHPKLKDIKKPIIGYFGNIERRMDYSLLEELFKTNLDKNFVFVGPVTEEFIPPHWYKTANIHFIGRVPFAEMPSILKGFDVAIIPFKKDKVSDTIFPLKLFEYLGSGKPVVSTNFNADLKDFTRNTVNYCADAKEFSEAINDALMNDNLEKQNDRIAVAEENTWEKRMKEFSNLLDQYLKLNTHQ</sequence>
<dbReference type="Proteomes" id="UP000308181">
    <property type="component" value="Unassembled WGS sequence"/>
</dbReference>
<reference evidence="1 2" key="1">
    <citation type="submission" date="2019-04" db="EMBL/GenBank/DDBJ databases">
        <title>Pedobacter sp. AR-3-17 sp. nov., isolated from Arctic soil.</title>
        <authorList>
            <person name="Dahal R.H."/>
            <person name="Kim D.-U."/>
        </authorList>
    </citation>
    <scope>NUCLEOTIDE SEQUENCE [LARGE SCALE GENOMIC DNA]</scope>
    <source>
        <strain evidence="1 2">AR-3-17</strain>
    </source>
</reference>
<keyword evidence="1" id="KW-0808">Transferase</keyword>
<dbReference type="AlphaFoldDB" id="A0A4U1C1W2"/>
<protein>
    <submittedName>
        <fullName evidence="1">Glycosyltransferase family 1 protein</fullName>
    </submittedName>
</protein>
<dbReference type="Pfam" id="PF13692">
    <property type="entry name" value="Glyco_trans_1_4"/>
    <property type="match status" value="1"/>
</dbReference>
<comment type="caution">
    <text evidence="1">The sequence shown here is derived from an EMBL/GenBank/DDBJ whole genome shotgun (WGS) entry which is preliminary data.</text>
</comment>